<dbReference type="NCBIfam" id="TIGR03158">
    <property type="entry name" value="cas3_cyano"/>
    <property type="match status" value="1"/>
</dbReference>
<keyword evidence="2" id="KW-0547">Nucleotide-binding</keyword>
<evidence type="ECO:0000313" key="3">
    <source>
        <dbReference type="Proteomes" id="UP000189670"/>
    </source>
</evidence>
<organism evidence="2 3">
    <name type="scientific">Candidatus Magnetoglobus multicellularis str. Araruama</name>
    <dbReference type="NCBI Taxonomy" id="890399"/>
    <lineage>
        <taxon>Bacteria</taxon>
        <taxon>Pseudomonadati</taxon>
        <taxon>Thermodesulfobacteriota</taxon>
        <taxon>Desulfobacteria</taxon>
        <taxon>Desulfobacterales</taxon>
        <taxon>Desulfobacteraceae</taxon>
        <taxon>Candidatus Magnetoglobus</taxon>
    </lineage>
</organism>
<accession>A0A1V1P5T7</accession>
<dbReference type="GO" id="GO:0004386">
    <property type="term" value="F:helicase activity"/>
    <property type="evidence" value="ECO:0007669"/>
    <property type="project" value="UniProtKB-KW"/>
</dbReference>
<evidence type="ECO:0000259" key="1">
    <source>
        <dbReference type="PROSITE" id="PS51192"/>
    </source>
</evidence>
<keyword evidence="2" id="KW-0378">Hydrolase</keyword>
<dbReference type="Pfam" id="PF00270">
    <property type="entry name" value="DEAD"/>
    <property type="match status" value="1"/>
</dbReference>
<keyword evidence="2" id="KW-0347">Helicase</keyword>
<dbReference type="InterPro" id="IPR027417">
    <property type="entry name" value="P-loop_NTPase"/>
</dbReference>
<dbReference type="AlphaFoldDB" id="A0A1V1P5T7"/>
<dbReference type="Gene3D" id="3.40.50.300">
    <property type="entry name" value="P-loop containing nucleotide triphosphate hydrolases"/>
    <property type="match status" value="1"/>
</dbReference>
<name>A0A1V1P5T7_9BACT</name>
<dbReference type="GO" id="GO:0005524">
    <property type="term" value="F:ATP binding"/>
    <property type="evidence" value="ECO:0007669"/>
    <property type="project" value="InterPro"/>
</dbReference>
<dbReference type="EMBL" id="ATBP01000455">
    <property type="protein sequence ID" value="ETR70259.1"/>
    <property type="molecule type" value="Genomic_DNA"/>
</dbReference>
<evidence type="ECO:0000313" key="2">
    <source>
        <dbReference type="EMBL" id="ETR70259.1"/>
    </source>
</evidence>
<dbReference type="PROSITE" id="PS51192">
    <property type="entry name" value="HELICASE_ATP_BIND_1"/>
    <property type="match status" value="1"/>
</dbReference>
<gene>
    <name evidence="2" type="ORF">OMM_03372</name>
</gene>
<comment type="caution">
    <text evidence="2">The sequence shown here is derived from an EMBL/GenBank/DDBJ whole genome shotgun (WGS) entry which is preliminary data.</text>
</comment>
<feature type="domain" description="Helicase ATP-binding" evidence="1">
    <location>
        <begin position="28"/>
        <end position="237"/>
    </location>
</feature>
<dbReference type="InterPro" id="IPR017575">
    <property type="entry name" value="CRISPR-assoc_helicase_Cas3"/>
</dbReference>
<sequence>MKSLSLTLSQEYIDIADNGLLLHQQETVDALANYPIVMNCALTGAGKTRASHLSIQHFSKHHPVLYIAPTNALVSQHYSDAKAFVAQESLPHHVVEITGRVLYEIKRKYQGIYRSSDALHRVICNPRDFNEIFHVGEKGGPTWLITNPDQVWMSIVSNQNQDARNLLLKFTNFFRFIVVDEFHYYTAEQLSLFFLCMALWKEFGQFDNGLKMLLLTATPDDMVAEFFQRADIPYATVGNRAVTSHSKIPVLAPVHLTLTCGYLVDFKETVADLYNDGNDGVLISDSLQEINQNYHYYKDDFSVGRITGAIDNQQRIIESQKRLILATQTVDLGYNFIRSRKKDRQEIDFIVSTAYEKRKFWQRLGRAGRVLGRNQTHIPSTAYMLFQNPSVFKGLTSYAGQTLSRKEMSQLINLDDKRMMTKALTREGLFVVSSKLREIKALLPRDQSLRVDRIFQTLKNCFDPGNLSQTWESVEKRHWLCDRMHAVQKKYPFLKERHIQQFLQSIDIKSDEKYPDPLQALIYSWIKNYYYRKGKYDALCEIEEQDRLSLAKQLLNKKPSLMSDVIHYFQEQIVRLTYLFNFRGNGQSRQIWVYDPERLHSESTITQIDVVDLISRYELSQIFPYETAKQMWHISLPKADYYVRLIDFHPYTCQPTFRYTGPVSPDQKSSEHDDVDILPGFWRAVFLYPVTLEFPKRTPPIEFKPYLENVPEFFFITPMGKYQMKQWLQEYRINQAELIVDNQSYSVVYGKEALIISEELYYRHIMEKEATC</sequence>
<dbReference type="SMART" id="SM00487">
    <property type="entry name" value="DEXDc"/>
    <property type="match status" value="1"/>
</dbReference>
<protein>
    <submittedName>
        <fullName evidence="2">Helicase superfamily protein</fullName>
    </submittedName>
</protein>
<dbReference type="SUPFAM" id="SSF52540">
    <property type="entry name" value="P-loop containing nucleoside triphosphate hydrolases"/>
    <property type="match status" value="1"/>
</dbReference>
<proteinExistence type="predicted"/>
<dbReference type="InterPro" id="IPR014001">
    <property type="entry name" value="Helicase_ATP-bd"/>
</dbReference>
<reference evidence="3" key="1">
    <citation type="submission" date="2012-11" db="EMBL/GenBank/DDBJ databases">
        <authorList>
            <person name="Lucero-Rivera Y.E."/>
            <person name="Tovar-Ramirez D."/>
        </authorList>
    </citation>
    <scope>NUCLEOTIDE SEQUENCE [LARGE SCALE GENOMIC DNA]</scope>
    <source>
        <strain evidence="3">Araruama</strain>
    </source>
</reference>
<dbReference type="GO" id="GO:0003676">
    <property type="term" value="F:nucleic acid binding"/>
    <property type="evidence" value="ECO:0007669"/>
    <property type="project" value="InterPro"/>
</dbReference>
<dbReference type="InterPro" id="IPR011545">
    <property type="entry name" value="DEAD/DEAH_box_helicase_dom"/>
</dbReference>
<dbReference type="Proteomes" id="UP000189670">
    <property type="component" value="Unassembled WGS sequence"/>
</dbReference>
<keyword evidence="2" id="KW-0067">ATP-binding</keyword>